<comment type="caution">
    <text evidence="2">The sequence shown here is derived from an EMBL/GenBank/DDBJ whole genome shotgun (WGS) entry which is preliminary data.</text>
</comment>
<feature type="non-terminal residue" evidence="2">
    <location>
        <position position="56"/>
    </location>
</feature>
<feature type="non-terminal residue" evidence="2">
    <location>
        <position position="1"/>
    </location>
</feature>
<keyword evidence="3" id="KW-1185">Reference proteome</keyword>
<accession>A0A5E4BRT1</accession>
<reference evidence="2" key="1">
    <citation type="submission" date="2019-04" db="EMBL/GenBank/DDBJ databases">
        <authorList>
            <person name="Alioto T."/>
            <person name="Alioto T."/>
        </authorList>
    </citation>
    <scope>NUCLEOTIDE SEQUENCE [LARGE SCALE GENOMIC DNA]</scope>
</reference>
<feature type="region of interest" description="Disordered" evidence="1">
    <location>
        <begin position="1"/>
        <end position="40"/>
    </location>
</feature>
<name>A0A5E4BRT1_MARMO</name>
<dbReference type="Proteomes" id="UP000335636">
    <property type="component" value="Unassembled WGS sequence"/>
</dbReference>
<evidence type="ECO:0000313" key="3">
    <source>
        <dbReference type="Proteomes" id="UP000335636"/>
    </source>
</evidence>
<sequence length="56" mass="6118">EAHPSSIQRRSLHSVTLGVGTQTPSLDLPEQGQGKPKLETPLSLHESFVFTYNGFP</sequence>
<evidence type="ECO:0000313" key="2">
    <source>
        <dbReference type="EMBL" id="VTJ71750.1"/>
    </source>
</evidence>
<evidence type="ECO:0000256" key="1">
    <source>
        <dbReference type="SAM" id="MobiDB-lite"/>
    </source>
</evidence>
<dbReference type="EMBL" id="CABDUW010000585">
    <property type="protein sequence ID" value="VTJ71750.1"/>
    <property type="molecule type" value="Genomic_DNA"/>
</dbReference>
<gene>
    <name evidence="2" type="ORF">MONAX_5E005902</name>
</gene>
<dbReference type="AlphaFoldDB" id="A0A5E4BRT1"/>
<protein>
    <submittedName>
        <fullName evidence="2">Uncharacterized protein</fullName>
    </submittedName>
</protein>
<organism evidence="2 3">
    <name type="scientific">Marmota monax</name>
    <name type="common">Woodchuck</name>
    <dbReference type="NCBI Taxonomy" id="9995"/>
    <lineage>
        <taxon>Eukaryota</taxon>
        <taxon>Metazoa</taxon>
        <taxon>Chordata</taxon>
        <taxon>Craniata</taxon>
        <taxon>Vertebrata</taxon>
        <taxon>Euteleostomi</taxon>
        <taxon>Mammalia</taxon>
        <taxon>Eutheria</taxon>
        <taxon>Euarchontoglires</taxon>
        <taxon>Glires</taxon>
        <taxon>Rodentia</taxon>
        <taxon>Sciuromorpha</taxon>
        <taxon>Sciuridae</taxon>
        <taxon>Xerinae</taxon>
        <taxon>Marmotini</taxon>
        <taxon>Marmota</taxon>
    </lineage>
</organism>
<proteinExistence type="predicted"/>